<dbReference type="InterPro" id="IPR003439">
    <property type="entry name" value="ABC_transporter-like_ATP-bd"/>
</dbReference>
<dbReference type="GO" id="GO:0005524">
    <property type="term" value="F:ATP binding"/>
    <property type="evidence" value="ECO:0007669"/>
    <property type="project" value="UniProtKB-KW"/>
</dbReference>
<dbReference type="GO" id="GO:0016887">
    <property type="term" value="F:ATP hydrolysis activity"/>
    <property type="evidence" value="ECO:0007669"/>
    <property type="project" value="InterPro"/>
</dbReference>
<dbReference type="InterPro" id="IPR017911">
    <property type="entry name" value="MacB-like_ATP-bd"/>
</dbReference>
<reference evidence="5 6" key="1">
    <citation type="journal article" date="2013" name="Int. J. Syst. Evol. Microbiol.">
        <title>Ilumatobacter nonamiense sp. nov. and Ilumatobacter coccineum sp. nov., isolated from seashore sand.</title>
        <authorList>
            <person name="Matsumoto A."/>
            <person name="Kasai H."/>
            <person name="Matsuo Y."/>
            <person name="Shizuri Y."/>
            <person name="Ichikawa N."/>
            <person name="Fujita N."/>
            <person name="Omura S."/>
            <person name="Takahashi Y."/>
        </authorList>
    </citation>
    <scope>NUCLEOTIDE SEQUENCE [LARGE SCALE GENOMIC DNA]</scope>
    <source>
        <strain evidence="6">NBRC 103263 / KCTC 29153 / YM16-304</strain>
    </source>
</reference>
<dbReference type="GO" id="GO:0098796">
    <property type="term" value="C:membrane protein complex"/>
    <property type="evidence" value="ECO:0007669"/>
    <property type="project" value="UniProtKB-ARBA"/>
</dbReference>
<feature type="domain" description="ABC transporter" evidence="4">
    <location>
        <begin position="7"/>
        <end position="248"/>
    </location>
</feature>
<protein>
    <submittedName>
        <fullName evidence="5">ABC transporter ATP-binding protein</fullName>
    </submittedName>
</protein>
<dbReference type="KEGG" id="aym:YM304_02110"/>
<dbReference type="PROSITE" id="PS50893">
    <property type="entry name" value="ABC_TRANSPORTER_2"/>
    <property type="match status" value="1"/>
</dbReference>
<keyword evidence="6" id="KW-1185">Reference proteome</keyword>
<name>A0A6C7E5L2_ILUCY</name>
<evidence type="ECO:0000313" key="5">
    <source>
        <dbReference type="EMBL" id="BAN00525.1"/>
    </source>
</evidence>
<evidence type="ECO:0000259" key="4">
    <source>
        <dbReference type="PROSITE" id="PS50893"/>
    </source>
</evidence>
<dbReference type="EMBL" id="AP012057">
    <property type="protein sequence ID" value="BAN00525.1"/>
    <property type="molecule type" value="Genomic_DNA"/>
</dbReference>
<evidence type="ECO:0000256" key="2">
    <source>
        <dbReference type="ARBA" id="ARBA00022741"/>
    </source>
</evidence>
<keyword evidence="2" id="KW-0547">Nucleotide-binding</keyword>
<dbReference type="Proteomes" id="UP000011863">
    <property type="component" value="Chromosome"/>
</dbReference>
<dbReference type="InterPro" id="IPR003593">
    <property type="entry name" value="AAA+_ATPase"/>
</dbReference>
<evidence type="ECO:0000256" key="1">
    <source>
        <dbReference type="ARBA" id="ARBA00022448"/>
    </source>
</evidence>
<evidence type="ECO:0000256" key="3">
    <source>
        <dbReference type="ARBA" id="ARBA00022840"/>
    </source>
</evidence>
<dbReference type="OrthoDB" id="9802264at2"/>
<gene>
    <name evidence="5" type="ORF">YM304_02110</name>
</gene>
<dbReference type="GO" id="GO:0022857">
    <property type="term" value="F:transmembrane transporter activity"/>
    <property type="evidence" value="ECO:0007669"/>
    <property type="project" value="UniProtKB-ARBA"/>
</dbReference>
<dbReference type="FunFam" id="3.40.50.300:FF:000032">
    <property type="entry name" value="Export ABC transporter ATP-binding protein"/>
    <property type="match status" value="1"/>
</dbReference>
<dbReference type="PANTHER" id="PTHR24220">
    <property type="entry name" value="IMPORT ATP-BINDING PROTEIN"/>
    <property type="match status" value="1"/>
</dbReference>
<dbReference type="SMART" id="SM00382">
    <property type="entry name" value="AAA"/>
    <property type="match status" value="1"/>
</dbReference>
<proteinExistence type="predicted"/>
<dbReference type="Gene3D" id="3.40.50.300">
    <property type="entry name" value="P-loop containing nucleotide triphosphate hydrolases"/>
    <property type="match status" value="1"/>
</dbReference>
<dbReference type="InterPro" id="IPR027417">
    <property type="entry name" value="P-loop_NTPase"/>
</dbReference>
<dbReference type="CDD" id="cd03255">
    <property type="entry name" value="ABC_MJ0796_LolCDE_FtsE"/>
    <property type="match status" value="1"/>
</dbReference>
<evidence type="ECO:0000313" key="6">
    <source>
        <dbReference type="Proteomes" id="UP000011863"/>
    </source>
</evidence>
<sequence length="260" mass="27300">MERTPLISARDLTRRWGSGDSAQLGVDQVDLSIGHGELVAITGPSGSGKSTLGALIAGIDQPTSGSLVVDGERIDQMRNDALARWRGRTVGIVFQDFHLLPTLTAVENVELALKLSGTKIGRRERLHRSAQMLCAVGLGQKTKRLPSQLSGGEQQRVAVARAIVTRPKLIVADEPTGSLDRAAGEQIAALLTREAHDGTTVVMITHDEAIADGADRRIGMVDGRVTMHTASGVDLLLAPLVQPGAHPTDAPAALAGSGAR</sequence>
<keyword evidence="3 5" id="KW-0067">ATP-binding</keyword>
<dbReference type="InterPro" id="IPR015854">
    <property type="entry name" value="ABC_transpr_LolD-like"/>
</dbReference>
<dbReference type="RefSeq" id="WP_015439773.1">
    <property type="nucleotide sequence ID" value="NC_020520.1"/>
</dbReference>
<dbReference type="InterPro" id="IPR017871">
    <property type="entry name" value="ABC_transporter-like_CS"/>
</dbReference>
<dbReference type="GO" id="GO:0005886">
    <property type="term" value="C:plasma membrane"/>
    <property type="evidence" value="ECO:0007669"/>
    <property type="project" value="TreeGrafter"/>
</dbReference>
<organism evidence="5 6">
    <name type="scientific">Ilumatobacter coccineus (strain NBRC 103263 / KCTC 29153 / YM16-304)</name>
    <dbReference type="NCBI Taxonomy" id="1313172"/>
    <lineage>
        <taxon>Bacteria</taxon>
        <taxon>Bacillati</taxon>
        <taxon>Actinomycetota</taxon>
        <taxon>Acidimicrobiia</taxon>
        <taxon>Acidimicrobiales</taxon>
        <taxon>Ilumatobacteraceae</taxon>
        <taxon>Ilumatobacter</taxon>
    </lineage>
</organism>
<dbReference type="Pfam" id="PF00005">
    <property type="entry name" value="ABC_tran"/>
    <property type="match status" value="1"/>
</dbReference>
<dbReference type="AlphaFoldDB" id="A0A6C7E5L2"/>
<accession>A0A6C7E5L2</accession>
<keyword evidence="1" id="KW-0813">Transport</keyword>
<dbReference type="SUPFAM" id="SSF52540">
    <property type="entry name" value="P-loop containing nucleoside triphosphate hydrolases"/>
    <property type="match status" value="1"/>
</dbReference>
<dbReference type="PROSITE" id="PS00211">
    <property type="entry name" value="ABC_TRANSPORTER_1"/>
    <property type="match status" value="1"/>
</dbReference>